<evidence type="ECO:0000313" key="2">
    <source>
        <dbReference type="EMBL" id="TKR71824.1"/>
    </source>
</evidence>
<keyword evidence="1" id="KW-0812">Transmembrane</keyword>
<keyword evidence="1" id="KW-1133">Transmembrane helix</keyword>
<proteinExistence type="predicted"/>
<dbReference type="AlphaFoldDB" id="A0A4U5MQF3"/>
<comment type="caution">
    <text evidence="2">The sequence shown here is derived from an EMBL/GenBank/DDBJ whole genome shotgun (WGS) entry which is preliminary data.</text>
</comment>
<accession>A0A4U5MQF3</accession>
<name>A0A4U5MQF3_STECR</name>
<protein>
    <recommendedName>
        <fullName evidence="4">G-protein coupled receptors family 1 profile domain-containing protein</fullName>
    </recommendedName>
</protein>
<reference evidence="2 3" key="2">
    <citation type="journal article" date="2019" name="G3 (Bethesda)">
        <title>Hybrid Assembly of the Genome of the Entomopathogenic Nematode Steinernema carpocapsae Identifies the X-Chromosome.</title>
        <authorList>
            <person name="Serra L."/>
            <person name="Macchietto M."/>
            <person name="Macias-Munoz A."/>
            <person name="McGill C.J."/>
            <person name="Rodriguez I.M."/>
            <person name="Rodriguez B."/>
            <person name="Murad R."/>
            <person name="Mortazavi A."/>
        </authorList>
    </citation>
    <scope>NUCLEOTIDE SEQUENCE [LARGE SCALE GENOMIC DNA]</scope>
    <source>
        <strain evidence="2 3">ALL</strain>
    </source>
</reference>
<feature type="transmembrane region" description="Helical" evidence="1">
    <location>
        <begin position="6"/>
        <end position="29"/>
    </location>
</feature>
<sequence length="186" mass="21101">MDALVSLVEYFLTAIFCLFTVFFVIKTLITRTLAKTWKECPALVVFFLYVIALALGTTLMAVEWALVDLNLLSTKADFSLKLLHNSGVAGVSLRWCYDCATLGIVIQRIWYLKSPFAYLSGLKSLVLGFDIIVPAFLVIGFVYINASNIQRCAKTLRRVHSTHFIHSNHLGWHYFLRYDVSLPKTL</sequence>
<evidence type="ECO:0000256" key="1">
    <source>
        <dbReference type="SAM" id="Phobius"/>
    </source>
</evidence>
<evidence type="ECO:0008006" key="4">
    <source>
        <dbReference type="Google" id="ProtNLM"/>
    </source>
</evidence>
<organism evidence="2 3">
    <name type="scientific">Steinernema carpocapsae</name>
    <name type="common">Entomopathogenic nematode</name>
    <dbReference type="NCBI Taxonomy" id="34508"/>
    <lineage>
        <taxon>Eukaryota</taxon>
        <taxon>Metazoa</taxon>
        <taxon>Ecdysozoa</taxon>
        <taxon>Nematoda</taxon>
        <taxon>Chromadorea</taxon>
        <taxon>Rhabditida</taxon>
        <taxon>Tylenchina</taxon>
        <taxon>Panagrolaimomorpha</taxon>
        <taxon>Strongyloidoidea</taxon>
        <taxon>Steinernematidae</taxon>
        <taxon>Steinernema</taxon>
    </lineage>
</organism>
<keyword evidence="1" id="KW-0472">Membrane</keyword>
<gene>
    <name evidence="2" type="ORF">L596_019360</name>
</gene>
<dbReference type="EMBL" id="AZBU02000006">
    <property type="protein sequence ID" value="TKR71824.1"/>
    <property type="molecule type" value="Genomic_DNA"/>
</dbReference>
<evidence type="ECO:0000313" key="3">
    <source>
        <dbReference type="Proteomes" id="UP000298663"/>
    </source>
</evidence>
<reference evidence="2 3" key="1">
    <citation type="journal article" date="2015" name="Genome Biol.">
        <title>Comparative genomics of Steinernema reveals deeply conserved gene regulatory networks.</title>
        <authorList>
            <person name="Dillman A.R."/>
            <person name="Macchietto M."/>
            <person name="Porter C.F."/>
            <person name="Rogers A."/>
            <person name="Williams B."/>
            <person name="Antoshechkin I."/>
            <person name="Lee M.M."/>
            <person name="Goodwin Z."/>
            <person name="Lu X."/>
            <person name="Lewis E.E."/>
            <person name="Goodrich-Blair H."/>
            <person name="Stock S.P."/>
            <person name="Adams B.J."/>
            <person name="Sternberg P.W."/>
            <person name="Mortazavi A."/>
        </authorList>
    </citation>
    <scope>NUCLEOTIDE SEQUENCE [LARGE SCALE GENOMIC DNA]</scope>
    <source>
        <strain evidence="2 3">ALL</strain>
    </source>
</reference>
<dbReference type="Proteomes" id="UP000298663">
    <property type="component" value="Unassembled WGS sequence"/>
</dbReference>
<feature type="transmembrane region" description="Helical" evidence="1">
    <location>
        <begin position="41"/>
        <end position="62"/>
    </location>
</feature>
<keyword evidence="3" id="KW-1185">Reference proteome</keyword>
<feature type="transmembrane region" description="Helical" evidence="1">
    <location>
        <begin position="125"/>
        <end position="144"/>
    </location>
</feature>